<organism evidence="1 2">
    <name type="scientific">Glomus cerebriforme</name>
    <dbReference type="NCBI Taxonomy" id="658196"/>
    <lineage>
        <taxon>Eukaryota</taxon>
        <taxon>Fungi</taxon>
        <taxon>Fungi incertae sedis</taxon>
        <taxon>Mucoromycota</taxon>
        <taxon>Glomeromycotina</taxon>
        <taxon>Glomeromycetes</taxon>
        <taxon>Glomerales</taxon>
        <taxon>Glomeraceae</taxon>
        <taxon>Glomus</taxon>
    </lineage>
</organism>
<evidence type="ECO:0008006" key="3">
    <source>
        <dbReference type="Google" id="ProtNLM"/>
    </source>
</evidence>
<proteinExistence type="predicted"/>
<comment type="caution">
    <text evidence="1">The sequence shown here is derived from an EMBL/GenBank/DDBJ whole genome shotgun (WGS) entry which is preliminary data.</text>
</comment>
<name>A0A397SKN4_9GLOM</name>
<dbReference type="EMBL" id="QKYT01000350">
    <property type="protein sequence ID" value="RIA86693.1"/>
    <property type="molecule type" value="Genomic_DNA"/>
</dbReference>
<evidence type="ECO:0000313" key="1">
    <source>
        <dbReference type="EMBL" id="RIA86693.1"/>
    </source>
</evidence>
<protein>
    <recommendedName>
        <fullName evidence="3">F-box domain-containing protein</fullName>
    </recommendedName>
</protein>
<dbReference type="OrthoDB" id="2351273at2759"/>
<dbReference type="AlphaFoldDB" id="A0A397SKN4"/>
<evidence type="ECO:0000313" key="2">
    <source>
        <dbReference type="Proteomes" id="UP000265703"/>
    </source>
</evidence>
<dbReference type="Proteomes" id="UP000265703">
    <property type="component" value="Unassembled WGS sequence"/>
</dbReference>
<sequence length="603" mass="70844">MACSKIFTGDLPEISTYIIQNLRNDIKSLYSCILVNRFLCRLAIPLLWEDPFSIKYQENLSCHFIDIYFLLLNENDKNEIKNIKYSKFDSYLHKPLFNYPSLIKTLNLYRMKLHIVNWLNSTSYNTALISNSNQKSSYNPLTLINHLQNDSYEEGLQLVRANEKVQIQPINIICIILFKLFIENNASLNNLYISINVYSQNKPFHDIYYMIINNPKFISKLSLFSFEFYNWPTLKQNTVQNIESLQTFLSSISSLCTCIKHINFYYKCTDDIEFEKNLANIIQSQLQLSSVKIGFPMNLLSKVPLFDSLKYSSNTLTSIHFNSCIFSDSMKFDALSYLTKLESLQFKNCSGLKSKVIQPLLNINTPLKIKTFVIFDTKIEEIIPIQLLIQKIGSYIEILILSVRNDDFRKKLFDTIINFCDKIYFLHLNHIDFMNISQLSQMILIFNNYLKYLIIEIKFYEPNHFSINTNYNIDHENDYKKVSSMILKELNNLLPYYLDLNLVINPNDLKFVFDNCNQVKLKKLLIRNRSTNDLDIILNIIKEFSKEKNLEFFSYGIGNILSIEDQVRHKNLELLIEETQSFVKMKRYDDLVVKISDIDGNLL</sequence>
<reference evidence="1 2" key="1">
    <citation type="submission" date="2018-06" db="EMBL/GenBank/DDBJ databases">
        <title>Comparative genomics reveals the genomic features of Rhizophagus irregularis, R. cerebriforme, R. diaphanum and Gigaspora rosea, and their symbiotic lifestyle signature.</title>
        <authorList>
            <person name="Morin E."/>
            <person name="San Clemente H."/>
            <person name="Chen E.C.H."/>
            <person name="De La Providencia I."/>
            <person name="Hainaut M."/>
            <person name="Kuo A."/>
            <person name="Kohler A."/>
            <person name="Murat C."/>
            <person name="Tang N."/>
            <person name="Roy S."/>
            <person name="Loubradou J."/>
            <person name="Henrissat B."/>
            <person name="Grigoriev I.V."/>
            <person name="Corradi N."/>
            <person name="Roux C."/>
            <person name="Martin F.M."/>
        </authorList>
    </citation>
    <scope>NUCLEOTIDE SEQUENCE [LARGE SCALE GENOMIC DNA]</scope>
    <source>
        <strain evidence="1 2">DAOM 227022</strain>
    </source>
</reference>
<keyword evidence="2" id="KW-1185">Reference proteome</keyword>
<gene>
    <name evidence="1" type="ORF">C1645_828921</name>
</gene>
<accession>A0A397SKN4</accession>